<evidence type="ECO:0000313" key="2">
    <source>
        <dbReference type="EMBL" id="QEE22720.1"/>
    </source>
</evidence>
<sequence length="196" mass="23050">MKTAPELWLPNRTAKLPADIAYLREKYPRETWDEHRNFGQTAAFWLQMHNMFRELGGMLKTATHEFREGALDPDEFHRFFAPRLRYFLQHLEGHHQVEDYNYFPLFRSYDKRMIVGFDLLEEDHEVIHDLLLSSAQTGQAMLAALHTEGDARRFAADAYADNSDKLLNWLLRHLDDEEDLVIPSILEYTEGALFGH</sequence>
<dbReference type="EMBL" id="CP041690">
    <property type="protein sequence ID" value="QEE22720.1"/>
    <property type="molecule type" value="Genomic_DNA"/>
</dbReference>
<organism evidence="2 3">
    <name type="scientific">Paradevosia tibetensis</name>
    <dbReference type="NCBI Taxonomy" id="1447062"/>
    <lineage>
        <taxon>Bacteria</taxon>
        <taxon>Pseudomonadati</taxon>
        <taxon>Pseudomonadota</taxon>
        <taxon>Alphaproteobacteria</taxon>
        <taxon>Hyphomicrobiales</taxon>
        <taxon>Devosiaceae</taxon>
        <taxon>Paradevosia</taxon>
    </lineage>
</organism>
<name>A0A5B9DTE6_9HYPH</name>
<proteinExistence type="predicted"/>
<dbReference type="OrthoDB" id="6077989at2"/>
<dbReference type="Pfam" id="PF01814">
    <property type="entry name" value="Hemerythrin"/>
    <property type="match status" value="1"/>
</dbReference>
<dbReference type="Proteomes" id="UP000321062">
    <property type="component" value="Chromosome"/>
</dbReference>
<gene>
    <name evidence="2" type="ORF">FNA67_06750</name>
</gene>
<keyword evidence="3" id="KW-1185">Reference proteome</keyword>
<dbReference type="Gene3D" id="1.20.120.520">
    <property type="entry name" value="nmb1532 protein domain like"/>
    <property type="match status" value="1"/>
</dbReference>
<protein>
    <submittedName>
        <fullName evidence="2">Hemerythrin domain-containing protein</fullName>
    </submittedName>
</protein>
<accession>A0A5B9DTE6</accession>
<reference evidence="2 3" key="1">
    <citation type="journal article" date="2015" name="Int. J. Syst. Evol. Microbiol.">
        <title>Youhaiella tibetensis gen. nov., sp. nov., isolated from subsurface sediment.</title>
        <authorList>
            <person name="Wang Y.X."/>
            <person name="Huang F.Q."/>
            <person name="Nogi Y."/>
            <person name="Pang S.J."/>
            <person name="Wang P.K."/>
            <person name="Lv J."/>
        </authorList>
    </citation>
    <scope>NUCLEOTIDE SEQUENCE [LARGE SCALE GENOMIC DNA]</scope>
    <source>
        <strain evidence="3">fig4</strain>
    </source>
</reference>
<dbReference type="KEGG" id="yti:FNA67_06750"/>
<evidence type="ECO:0000259" key="1">
    <source>
        <dbReference type="Pfam" id="PF01814"/>
    </source>
</evidence>
<dbReference type="InterPro" id="IPR012312">
    <property type="entry name" value="Hemerythrin-like"/>
</dbReference>
<feature type="domain" description="Hemerythrin-like" evidence="1">
    <location>
        <begin position="43"/>
        <end position="183"/>
    </location>
</feature>
<dbReference type="AlphaFoldDB" id="A0A5B9DTE6"/>
<dbReference type="CDD" id="cd12108">
    <property type="entry name" value="Hr-like"/>
    <property type="match status" value="1"/>
</dbReference>
<evidence type="ECO:0000313" key="3">
    <source>
        <dbReference type="Proteomes" id="UP000321062"/>
    </source>
</evidence>